<dbReference type="Proteomes" id="UP000183063">
    <property type="component" value="Unassembled WGS sequence"/>
</dbReference>
<reference evidence="3" key="3">
    <citation type="submission" date="2016-10" db="EMBL/GenBank/DDBJ databases">
        <authorList>
            <person name="Wibberg D."/>
        </authorList>
    </citation>
    <scope>NUCLEOTIDE SEQUENCE [LARGE SCALE GENOMIC DNA]</scope>
</reference>
<proteinExistence type="predicted"/>
<keyword evidence="4" id="KW-1185">Reference proteome</keyword>
<evidence type="ECO:0000313" key="4">
    <source>
        <dbReference type="Proteomes" id="UP000198939"/>
    </source>
</evidence>
<reference evidence="1" key="1">
    <citation type="submission" date="2016-10" db="EMBL/GenBank/DDBJ databases">
        <authorList>
            <person name="de Groot N.N."/>
        </authorList>
    </citation>
    <scope>NUCLEOTIDE SEQUENCE [LARGE SCALE GENOMIC DNA]</scope>
    <source>
        <strain evidence="1">CCBAU85039</strain>
    </source>
</reference>
<dbReference type="EMBL" id="FOCV01000003">
    <property type="protein sequence ID" value="SEN25234.1"/>
    <property type="molecule type" value="Genomic_DNA"/>
</dbReference>
<sequence length="38" mass="3914">MTRRCSGSATMPVTSPEPIEIMTGNVAVIEVAGLPLSP</sequence>
<protein>
    <submittedName>
        <fullName evidence="1">Uncharacterized protein</fullName>
    </submittedName>
</protein>
<dbReference type="AlphaFoldDB" id="A0A1H8F1H2"/>
<evidence type="ECO:0000313" key="2">
    <source>
        <dbReference type="EMBL" id="SEN25234.1"/>
    </source>
</evidence>
<evidence type="ECO:0000313" key="3">
    <source>
        <dbReference type="Proteomes" id="UP000183063"/>
    </source>
</evidence>
<organism evidence="1 3">
    <name type="scientific">Rhizobium tibeticum</name>
    <dbReference type="NCBI Taxonomy" id="501024"/>
    <lineage>
        <taxon>Bacteria</taxon>
        <taxon>Pseudomonadati</taxon>
        <taxon>Pseudomonadota</taxon>
        <taxon>Alphaproteobacteria</taxon>
        <taxon>Hyphomicrobiales</taxon>
        <taxon>Rhizobiaceae</taxon>
        <taxon>Rhizobium/Agrobacterium group</taxon>
        <taxon>Rhizobium</taxon>
    </lineage>
</organism>
<dbReference type="Proteomes" id="UP000198939">
    <property type="component" value="Unassembled WGS sequence"/>
</dbReference>
<reference evidence="2 4" key="2">
    <citation type="submission" date="2016-10" db="EMBL/GenBank/DDBJ databases">
        <authorList>
            <person name="Varghese N."/>
            <person name="Submissions S."/>
        </authorList>
    </citation>
    <scope>NUCLEOTIDE SEQUENCE [LARGE SCALE GENOMIC DNA]</scope>
    <source>
        <strain evidence="2 4">CGMCC 1.7071</strain>
    </source>
</reference>
<evidence type="ECO:0000313" key="1">
    <source>
        <dbReference type="EMBL" id="SEH39531.1"/>
    </source>
</evidence>
<dbReference type="EMBL" id="FNXB01000001">
    <property type="protein sequence ID" value="SEH39531.1"/>
    <property type="molecule type" value="Genomic_DNA"/>
</dbReference>
<accession>A0A1H8F1H2</accession>
<name>A0A1H8F1H2_9HYPH</name>
<gene>
    <name evidence="1" type="ORF">RTCCBAU85039_0131</name>
    <name evidence="2" type="ORF">SAMN05216228_1003133</name>
</gene>